<gene>
    <name evidence="1" type="ORF">E5676_scaffold425G00080</name>
</gene>
<evidence type="ECO:0000313" key="1">
    <source>
        <dbReference type="EMBL" id="TYK25984.1"/>
    </source>
</evidence>
<accession>A0A5D3DQX6</accession>
<dbReference type="EMBL" id="SSTD01003625">
    <property type="protein sequence ID" value="TYK25984.1"/>
    <property type="molecule type" value="Genomic_DNA"/>
</dbReference>
<comment type="caution">
    <text evidence="1">The sequence shown here is derived from an EMBL/GenBank/DDBJ whole genome shotgun (WGS) entry which is preliminary data.</text>
</comment>
<dbReference type="Proteomes" id="UP000321947">
    <property type="component" value="Unassembled WGS sequence"/>
</dbReference>
<evidence type="ECO:0000313" key="2">
    <source>
        <dbReference type="Proteomes" id="UP000321947"/>
    </source>
</evidence>
<dbReference type="AlphaFoldDB" id="A0A5D3DQX6"/>
<proteinExistence type="predicted"/>
<reference evidence="1 2" key="1">
    <citation type="submission" date="2019-08" db="EMBL/GenBank/DDBJ databases">
        <title>Draft genome sequences of two oriental melons (Cucumis melo L. var makuwa).</title>
        <authorList>
            <person name="Kwon S.-Y."/>
        </authorList>
    </citation>
    <scope>NUCLEOTIDE SEQUENCE [LARGE SCALE GENOMIC DNA]</scope>
    <source>
        <strain evidence="2">cv. Chang Bougi</strain>
        <tissue evidence="1">Leaf</tissue>
    </source>
</reference>
<sequence length="51" mass="5729">MHGGKWYLSLPVGLQPESLRLENVLIQGAEGMHVVDLMWWILCGGSSNEYL</sequence>
<name>A0A5D3DQX6_CUCMM</name>
<protein>
    <submittedName>
        <fullName evidence="1">Uncharacterized protein</fullName>
    </submittedName>
</protein>
<organism evidence="1 2">
    <name type="scientific">Cucumis melo var. makuwa</name>
    <name type="common">Oriental melon</name>
    <dbReference type="NCBI Taxonomy" id="1194695"/>
    <lineage>
        <taxon>Eukaryota</taxon>
        <taxon>Viridiplantae</taxon>
        <taxon>Streptophyta</taxon>
        <taxon>Embryophyta</taxon>
        <taxon>Tracheophyta</taxon>
        <taxon>Spermatophyta</taxon>
        <taxon>Magnoliopsida</taxon>
        <taxon>eudicotyledons</taxon>
        <taxon>Gunneridae</taxon>
        <taxon>Pentapetalae</taxon>
        <taxon>rosids</taxon>
        <taxon>fabids</taxon>
        <taxon>Cucurbitales</taxon>
        <taxon>Cucurbitaceae</taxon>
        <taxon>Benincaseae</taxon>
        <taxon>Cucumis</taxon>
    </lineage>
</organism>